<proteinExistence type="predicted"/>
<dbReference type="PROSITE" id="PS51450">
    <property type="entry name" value="LRR"/>
    <property type="match status" value="1"/>
</dbReference>
<dbReference type="InterPro" id="IPR032675">
    <property type="entry name" value="LRR_dom_sf"/>
</dbReference>
<keyword evidence="3" id="KW-1185">Reference proteome</keyword>
<dbReference type="InterPro" id="IPR003591">
    <property type="entry name" value="Leu-rich_rpt_typical-subtyp"/>
</dbReference>
<protein>
    <submittedName>
        <fullName evidence="4">Leucine-rich repeat-containing protein 69</fullName>
    </submittedName>
</protein>
<dbReference type="GeneID" id="115824753"/>
<keyword evidence="1" id="KW-0433">Leucine-rich repeat</keyword>
<dbReference type="Gene3D" id="3.80.10.10">
    <property type="entry name" value="Ribonuclease Inhibitor"/>
    <property type="match status" value="2"/>
</dbReference>
<dbReference type="InterPro" id="IPR050216">
    <property type="entry name" value="LRR_domain-containing"/>
</dbReference>
<evidence type="ECO:0000256" key="2">
    <source>
        <dbReference type="ARBA" id="ARBA00022737"/>
    </source>
</evidence>
<dbReference type="InterPro" id="IPR001611">
    <property type="entry name" value="Leu-rich_rpt"/>
</dbReference>
<organism evidence="3 4">
    <name type="scientific">Chanos chanos</name>
    <name type="common">Milkfish</name>
    <name type="synonym">Mugil chanos</name>
    <dbReference type="NCBI Taxonomy" id="29144"/>
    <lineage>
        <taxon>Eukaryota</taxon>
        <taxon>Metazoa</taxon>
        <taxon>Chordata</taxon>
        <taxon>Craniata</taxon>
        <taxon>Vertebrata</taxon>
        <taxon>Euteleostomi</taxon>
        <taxon>Actinopterygii</taxon>
        <taxon>Neopterygii</taxon>
        <taxon>Teleostei</taxon>
        <taxon>Ostariophysi</taxon>
        <taxon>Gonorynchiformes</taxon>
        <taxon>Chanidae</taxon>
        <taxon>Chanos</taxon>
    </lineage>
</organism>
<gene>
    <name evidence="4" type="primary">lrrc69</name>
</gene>
<accession>A0A6J2WL50</accession>
<dbReference type="InParanoid" id="A0A6J2WL50"/>
<dbReference type="SMART" id="SM00364">
    <property type="entry name" value="LRR_BAC"/>
    <property type="match status" value="5"/>
</dbReference>
<evidence type="ECO:0000313" key="3">
    <source>
        <dbReference type="Proteomes" id="UP000504632"/>
    </source>
</evidence>
<dbReference type="OrthoDB" id="660555at2759"/>
<evidence type="ECO:0000313" key="4">
    <source>
        <dbReference type="RefSeq" id="XP_030644367.1"/>
    </source>
</evidence>
<dbReference type="SUPFAM" id="SSF52058">
    <property type="entry name" value="L domain-like"/>
    <property type="match status" value="1"/>
</dbReference>
<dbReference type="GO" id="GO:0005737">
    <property type="term" value="C:cytoplasm"/>
    <property type="evidence" value="ECO:0007669"/>
    <property type="project" value="TreeGrafter"/>
</dbReference>
<dbReference type="PANTHER" id="PTHR48051">
    <property type="match status" value="1"/>
</dbReference>
<reference evidence="4" key="1">
    <citation type="submission" date="2025-08" db="UniProtKB">
        <authorList>
            <consortium name="RefSeq"/>
        </authorList>
    </citation>
    <scope>IDENTIFICATION</scope>
</reference>
<dbReference type="RefSeq" id="XP_030644367.1">
    <property type="nucleotide sequence ID" value="XM_030788507.1"/>
</dbReference>
<dbReference type="CTD" id="100130742"/>
<sequence>MEKNLVIRALKANAKSFSLSCKKISYVPKSIARLTCILTLQLNNNCLSSLPLELKSLHQLTELHLGNNAFEELPVVLKHLNSLRKLYLFRNKITTLPSEVLDGLPNLVLLNLNHNKIRVIPPAIKSLVCLETISVTDNQLQELPAELGSLRKLTEINFTNNKLTRVPQQLCNLSKLTELYLARNNLTELPEGVLGWTSLRVLDIAGNNLSMFPVDFQQLPLEELLCEGNEFVQCELLESKQEREVLSLKEHAARIVLKEDMNKFSVVARSLPLYPELAHMLSHRGKCALCFQPFLTTWLECVQFINLKKDMGMKKNLTVPVRALLCSYSCFNKRGHSFYGLVKLHTE</sequence>
<dbReference type="Pfam" id="PF13855">
    <property type="entry name" value="LRR_8"/>
    <property type="match status" value="2"/>
</dbReference>
<dbReference type="SMART" id="SM00369">
    <property type="entry name" value="LRR_TYP"/>
    <property type="match status" value="8"/>
</dbReference>
<dbReference type="AlphaFoldDB" id="A0A6J2WL50"/>
<evidence type="ECO:0000256" key="1">
    <source>
        <dbReference type="ARBA" id="ARBA00022614"/>
    </source>
</evidence>
<dbReference type="PANTHER" id="PTHR48051:SF1">
    <property type="entry name" value="RAS SUPPRESSOR PROTEIN 1"/>
    <property type="match status" value="1"/>
</dbReference>
<keyword evidence="2" id="KW-0677">Repeat</keyword>
<dbReference type="Proteomes" id="UP000504632">
    <property type="component" value="Chromosome 12"/>
</dbReference>
<name>A0A6J2WL50_CHACN</name>